<evidence type="ECO:0000259" key="3">
    <source>
        <dbReference type="Pfam" id="PF01343"/>
    </source>
</evidence>
<dbReference type="PANTHER" id="PTHR33209:SF2">
    <property type="entry name" value="CHROMOSOME UNDETERMINED SCAFFOLD_55, WHOLE GENOME SHOTGUN SEQUENCE"/>
    <property type="match status" value="1"/>
</dbReference>
<dbReference type="SUPFAM" id="SSF52096">
    <property type="entry name" value="ClpP/crotonase"/>
    <property type="match status" value="2"/>
</dbReference>
<dbReference type="InterPro" id="IPR047272">
    <property type="entry name" value="S49_SppA_C"/>
</dbReference>
<evidence type="ECO:0000256" key="2">
    <source>
        <dbReference type="SAM" id="MobiDB-lite"/>
    </source>
</evidence>
<feature type="region of interest" description="Disordered" evidence="2">
    <location>
        <begin position="268"/>
        <end position="294"/>
    </location>
</feature>
<comment type="caution">
    <text evidence="4">The sequence shown here is derived from an EMBL/GenBank/DDBJ whole genome shotgun (WGS) entry which is preliminary data.</text>
</comment>
<dbReference type="EMBL" id="VOSL01000048">
    <property type="protein sequence ID" value="TXD35710.1"/>
    <property type="molecule type" value="Genomic_DNA"/>
</dbReference>
<feature type="active site" description="Nucleophile" evidence="1">
    <location>
        <position position="409"/>
    </location>
</feature>
<dbReference type="Pfam" id="PF01343">
    <property type="entry name" value="Peptidase_S49"/>
    <property type="match status" value="2"/>
</dbReference>
<protein>
    <recommendedName>
        <fullName evidence="3">Peptidase S49 domain-containing protein</fullName>
    </recommendedName>
</protein>
<proteinExistence type="predicted"/>
<sequence length="607" mass="68063">MSLLMLRAPFVIVFNLLRLLRYLWRWLFFKLGRRLARRRQLWVRLNLGTRRAFGPAHGLAARFQRQESYLQLRDDVDRLASSPYVKGVVLVCDDFAEGAARTADLRELILRLRRAGKRVITHTHALTGNDFDLASATDEVLLTPGGRLYLFGRRFEEIFAAELLEKVGVAAQFVHIGPFKTAAHRMIHNHGTPPQRLMMTQLLETLEQERLERQATSLALSPQTLDAAVSHMPLDARRAQAMGLVGPELHRAQLKDYLAMGARNDGFIPHPELATPDGPDERRAETNSTPAERQPVDLRSAEDWLASDPGPFQPTPLFRRRERIAVMDLSGMIVMSSTDIPGQSAASVQPSEVLPTLNALRRDPRVRAVILHINSPGGSALASEILWEAIERLRREKPVIAYCSDVAASGGYYMAVACDRIVCQPETLTGSIGVIAGKLALPGVFENLHLHVEHRERNPVGRFQSLSAPLPERALANLQQDARAFYRMFLRRVGHARQLPRRRLHRYARGRVYTGRDALIRGLVDELGGFDRAFELACELGELSAERADLHFTSHRRVSLPALLRRQVRAELPALSTLDTLRTATALLRQEQLLAICPLRPANASPS</sequence>
<feature type="domain" description="Peptidase S49" evidence="3">
    <location>
        <begin position="113"/>
        <end position="245"/>
    </location>
</feature>
<dbReference type="Proteomes" id="UP000321046">
    <property type="component" value="Unassembled WGS sequence"/>
</dbReference>
<dbReference type="GO" id="GO:0006465">
    <property type="term" value="P:signal peptide processing"/>
    <property type="evidence" value="ECO:0007669"/>
    <property type="project" value="InterPro"/>
</dbReference>
<evidence type="ECO:0000256" key="1">
    <source>
        <dbReference type="PIRSR" id="PIRSR001217-1"/>
    </source>
</evidence>
<gene>
    <name evidence="4" type="ORF">FRC96_10580</name>
</gene>
<dbReference type="GO" id="GO:0016020">
    <property type="term" value="C:membrane"/>
    <property type="evidence" value="ECO:0007669"/>
    <property type="project" value="InterPro"/>
</dbReference>
<evidence type="ECO:0000313" key="5">
    <source>
        <dbReference type="Proteomes" id="UP000321046"/>
    </source>
</evidence>
<feature type="active site" description="Proton donor/acceptor" evidence="1">
    <location>
        <position position="180"/>
    </location>
</feature>
<evidence type="ECO:0000313" key="4">
    <source>
        <dbReference type="EMBL" id="TXD35710.1"/>
    </source>
</evidence>
<dbReference type="Gene3D" id="3.90.226.10">
    <property type="entry name" value="2-enoyl-CoA Hydratase, Chain A, domain 1"/>
    <property type="match status" value="2"/>
</dbReference>
<feature type="domain" description="Peptidase S49" evidence="3">
    <location>
        <begin position="392"/>
        <end position="540"/>
    </location>
</feature>
<dbReference type="InterPro" id="IPR002142">
    <property type="entry name" value="Peptidase_S49"/>
</dbReference>
<dbReference type="OrthoDB" id="9764363at2"/>
<dbReference type="InterPro" id="IPR029045">
    <property type="entry name" value="ClpP/crotonase-like_dom_sf"/>
</dbReference>
<name>A0A5C6X7K5_9DELT</name>
<organism evidence="4 5">
    <name type="scientific">Lujinxingia vulgaris</name>
    <dbReference type="NCBI Taxonomy" id="2600176"/>
    <lineage>
        <taxon>Bacteria</taxon>
        <taxon>Deltaproteobacteria</taxon>
        <taxon>Bradymonadales</taxon>
        <taxon>Lujinxingiaceae</taxon>
        <taxon>Lujinxingia</taxon>
    </lineage>
</organism>
<dbReference type="InterPro" id="IPR004634">
    <property type="entry name" value="Pept_S49_pIV"/>
</dbReference>
<dbReference type="PIRSF" id="PIRSF001217">
    <property type="entry name" value="Protease_4_SppA"/>
    <property type="match status" value="1"/>
</dbReference>
<dbReference type="CDD" id="cd07023">
    <property type="entry name" value="S49_Sppa_N_C"/>
    <property type="match status" value="1"/>
</dbReference>
<dbReference type="AlphaFoldDB" id="A0A5C6X7K5"/>
<accession>A0A5C6X7K5</accession>
<dbReference type="PANTHER" id="PTHR33209">
    <property type="entry name" value="PROTEASE 4"/>
    <property type="match status" value="1"/>
</dbReference>
<reference evidence="4 5" key="1">
    <citation type="submission" date="2019-08" db="EMBL/GenBank/DDBJ databases">
        <title>Bradymonadales sp. TMQ2.</title>
        <authorList>
            <person name="Liang Q."/>
        </authorList>
    </citation>
    <scope>NUCLEOTIDE SEQUENCE [LARGE SCALE GENOMIC DNA]</scope>
    <source>
        <strain evidence="4 5">TMQ2</strain>
    </source>
</reference>
<dbReference type="GO" id="GO:0008233">
    <property type="term" value="F:peptidase activity"/>
    <property type="evidence" value="ECO:0007669"/>
    <property type="project" value="InterPro"/>
</dbReference>